<dbReference type="InterPro" id="IPR003594">
    <property type="entry name" value="HATPase_dom"/>
</dbReference>
<feature type="domain" description="Histidine kinase/HSP90-like ATPase" evidence="2">
    <location>
        <begin position="21"/>
        <end position="132"/>
    </location>
</feature>
<evidence type="ECO:0000313" key="3">
    <source>
        <dbReference type="EMBL" id="MFC7383862.1"/>
    </source>
</evidence>
<keyword evidence="1" id="KW-0418">Kinase</keyword>
<sequence>MSARTNDRLGSVDLLGQAGSVTLARAYVRGLLLSAGRREVDDIELLVGELVANAIKHSESGRRPDGMVSLRVYDDGETIRVEVTDQGSPGPLPHIPAQVDPLSENGRGLWLVRELSSAWGSTQNGTTRTVWFQIAP</sequence>
<evidence type="ECO:0000256" key="1">
    <source>
        <dbReference type="ARBA" id="ARBA00022527"/>
    </source>
</evidence>
<comment type="caution">
    <text evidence="3">The sequence shown here is derived from an EMBL/GenBank/DDBJ whole genome shotgun (WGS) entry which is preliminary data.</text>
</comment>
<keyword evidence="1" id="KW-0808">Transferase</keyword>
<dbReference type="CDD" id="cd16936">
    <property type="entry name" value="HATPase_RsbW-like"/>
    <property type="match status" value="1"/>
</dbReference>
<organism evidence="3 4">
    <name type="scientific">Sphaerisporangium rhizosphaerae</name>
    <dbReference type="NCBI Taxonomy" id="2269375"/>
    <lineage>
        <taxon>Bacteria</taxon>
        <taxon>Bacillati</taxon>
        <taxon>Actinomycetota</taxon>
        <taxon>Actinomycetes</taxon>
        <taxon>Streptosporangiales</taxon>
        <taxon>Streptosporangiaceae</taxon>
        <taxon>Sphaerisporangium</taxon>
    </lineage>
</organism>
<protein>
    <submittedName>
        <fullName evidence="3">ATP-binding protein</fullName>
    </submittedName>
</protein>
<evidence type="ECO:0000259" key="2">
    <source>
        <dbReference type="Pfam" id="PF13581"/>
    </source>
</evidence>
<evidence type="ECO:0000313" key="4">
    <source>
        <dbReference type="Proteomes" id="UP001596496"/>
    </source>
</evidence>
<keyword evidence="1" id="KW-0723">Serine/threonine-protein kinase</keyword>
<keyword evidence="3" id="KW-0067">ATP-binding</keyword>
<proteinExistence type="predicted"/>
<accession>A0ABW2P4C9</accession>
<dbReference type="RefSeq" id="WP_380827425.1">
    <property type="nucleotide sequence ID" value="NZ_JBHTCG010000009.1"/>
</dbReference>
<dbReference type="SUPFAM" id="SSF55874">
    <property type="entry name" value="ATPase domain of HSP90 chaperone/DNA topoisomerase II/histidine kinase"/>
    <property type="match status" value="1"/>
</dbReference>
<dbReference type="Gene3D" id="3.30.565.10">
    <property type="entry name" value="Histidine kinase-like ATPase, C-terminal domain"/>
    <property type="match status" value="1"/>
</dbReference>
<keyword evidence="4" id="KW-1185">Reference proteome</keyword>
<dbReference type="InterPro" id="IPR050267">
    <property type="entry name" value="Anti-sigma-factor_SerPK"/>
</dbReference>
<dbReference type="PANTHER" id="PTHR35526:SF3">
    <property type="entry name" value="ANTI-SIGMA-F FACTOR RSBW"/>
    <property type="match status" value="1"/>
</dbReference>
<gene>
    <name evidence="3" type="ORF">ACFQSB_16700</name>
</gene>
<dbReference type="PANTHER" id="PTHR35526">
    <property type="entry name" value="ANTI-SIGMA-F FACTOR RSBW-RELATED"/>
    <property type="match status" value="1"/>
</dbReference>
<dbReference type="Proteomes" id="UP001596496">
    <property type="component" value="Unassembled WGS sequence"/>
</dbReference>
<name>A0ABW2P4C9_9ACTN</name>
<dbReference type="EMBL" id="JBHTCG010000009">
    <property type="protein sequence ID" value="MFC7383862.1"/>
    <property type="molecule type" value="Genomic_DNA"/>
</dbReference>
<dbReference type="Pfam" id="PF13581">
    <property type="entry name" value="HATPase_c_2"/>
    <property type="match status" value="1"/>
</dbReference>
<dbReference type="GO" id="GO:0005524">
    <property type="term" value="F:ATP binding"/>
    <property type="evidence" value="ECO:0007669"/>
    <property type="project" value="UniProtKB-KW"/>
</dbReference>
<dbReference type="InterPro" id="IPR036890">
    <property type="entry name" value="HATPase_C_sf"/>
</dbReference>
<keyword evidence="3" id="KW-0547">Nucleotide-binding</keyword>
<reference evidence="4" key="1">
    <citation type="journal article" date="2019" name="Int. J. Syst. Evol. Microbiol.">
        <title>The Global Catalogue of Microorganisms (GCM) 10K type strain sequencing project: providing services to taxonomists for standard genome sequencing and annotation.</title>
        <authorList>
            <consortium name="The Broad Institute Genomics Platform"/>
            <consortium name="The Broad Institute Genome Sequencing Center for Infectious Disease"/>
            <person name="Wu L."/>
            <person name="Ma J."/>
        </authorList>
    </citation>
    <scope>NUCLEOTIDE SEQUENCE [LARGE SCALE GENOMIC DNA]</scope>
    <source>
        <strain evidence="4">CECT 7649</strain>
    </source>
</reference>